<dbReference type="Gene3D" id="3.30.750.24">
    <property type="entry name" value="STAS domain"/>
    <property type="match status" value="1"/>
</dbReference>
<feature type="domain" description="PAC" evidence="2">
    <location>
        <begin position="83"/>
        <end position="137"/>
    </location>
</feature>
<keyword evidence="5" id="KW-1185">Reference proteome</keyword>
<dbReference type="Gene3D" id="3.30.450.20">
    <property type="entry name" value="PAS domain"/>
    <property type="match status" value="1"/>
</dbReference>
<dbReference type="InterPro" id="IPR036513">
    <property type="entry name" value="STAS_dom_sf"/>
</dbReference>
<dbReference type="STRING" id="1552123.EP57_09625"/>
<dbReference type="InterPro" id="IPR001610">
    <property type="entry name" value="PAC"/>
</dbReference>
<dbReference type="GO" id="GO:0051213">
    <property type="term" value="F:dioxygenase activity"/>
    <property type="evidence" value="ECO:0007669"/>
    <property type="project" value="UniProtKB-KW"/>
</dbReference>
<keyword evidence="4" id="KW-0223">Dioxygenase</keyword>
<dbReference type="CDD" id="cd00130">
    <property type="entry name" value="PAS"/>
    <property type="match status" value="1"/>
</dbReference>
<feature type="domain" description="STAS" evidence="3">
    <location>
        <begin position="146"/>
        <end position="257"/>
    </location>
</feature>
<evidence type="ECO:0000259" key="1">
    <source>
        <dbReference type="PROSITE" id="PS50112"/>
    </source>
</evidence>
<organism evidence="4 5">
    <name type="scientific">Listeria booriae</name>
    <dbReference type="NCBI Taxonomy" id="1552123"/>
    <lineage>
        <taxon>Bacteria</taxon>
        <taxon>Bacillati</taxon>
        <taxon>Bacillota</taxon>
        <taxon>Bacilli</taxon>
        <taxon>Bacillales</taxon>
        <taxon>Listeriaceae</taxon>
        <taxon>Listeria</taxon>
    </lineage>
</organism>
<evidence type="ECO:0000259" key="2">
    <source>
        <dbReference type="PROSITE" id="PS50113"/>
    </source>
</evidence>
<dbReference type="Pfam" id="PF01740">
    <property type="entry name" value="STAS"/>
    <property type="match status" value="1"/>
</dbReference>
<dbReference type="SMART" id="SM00086">
    <property type="entry name" value="PAC"/>
    <property type="match status" value="1"/>
</dbReference>
<dbReference type="InterPro" id="IPR000014">
    <property type="entry name" value="PAS"/>
</dbReference>
<dbReference type="PANTHER" id="PTHR33745:SF8">
    <property type="entry name" value="BLUE-LIGHT PHOTORECEPTOR"/>
    <property type="match status" value="1"/>
</dbReference>
<accession>A0A099W4V7</accession>
<dbReference type="GeneID" id="58717631"/>
<dbReference type="PROSITE" id="PS50113">
    <property type="entry name" value="PAC"/>
    <property type="match status" value="1"/>
</dbReference>
<protein>
    <submittedName>
        <fullName evidence="4">Biphenyl 2,3-dioxygenase</fullName>
    </submittedName>
</protein>
<name>A0A099W4V7_9LIST</name>
<dbReference type="InterPro" id="IPR051932">
    <property type="entry name" value="Bact_StressResp_Reg"/>
</dbReference>
<dbReference type="EMBL" id="JNFA01000023">
    <property type="protein sequence ID" value="KGL40804.1"/>
    <property type="molecule type" value="Genomic_DNA"/>
</dbReference>
<dbReference type="SUPFAM" id="SSF52091">
    <property type="entry name" value="SpoIIaa-like"/>
    <property type="match status" value="1"/>
</dbReference>
<dbReference type="NCBIfam" id="TIGR00229">
    <property type="entry name" value="sensory_box"/>
    <property type="match status" value="1"/>
</dbReference>
<dbReference type="eggNOG" id="COG1366">
    <property type="taxonomic scope" value="Bacteria"/>
</dbReference>
<evidence type="ECO:0000313" key="4">
    <source>
        <dbReference type="EMBL" id="KGL40804.1"/>
    </source>
</evidence>
<comment type="caution">
    <text evidence="4">The sequence shown here is derived from an EMBL/GenBank/DDBJ whole genome shotgun (WGS) entry which is preliminary data.</text>
</comment>
<gene>
    <name evidence="4" type="ORF">EP57_09625</name>
</gene>
<dbReference type="InterPro" id="IPR000700">
    <property type="entry name" value="PAS-assoc_C"/>
</dbReference>
<dbReference type="InterPro" id="IPR002645">
    <property type="entry name" value="STAS_dom"/>
</dbReference>
<dbReference type="Proteomes" id="UP000029844">
    <property type="component" value="Unassembled WGS sequence"/>
</dbReference>
<dbReference type="PROSITE" id="PS50801">
    <property type="entry name" value="STAS"/>
    <property type="match status" value="1"/>
</dbReference>
<dbReference type="Pfam" id="PF13426">
    <property type="entry name" value="PAS_9"/>
    <property type="match status" value="1"/>
</dbReference>
<evidence type="ECO:0000259" key="3">
    <source>
        <dbReference type="PROSITE" id="PS50801"/>
    </source>
</evidence>
<dbReference type="CDD" id="cd07041">
    <property type="entry name" value="STAS_RsbR_RsbS_like"/>
    <property type="match status" value="1"/>
</dbReference>
<evidence type="ECO:0000313" key="5">
    <source>
        <dbReference type="Proteomes" id="UP000029844"/>
    </source>
</evidence>
<dbReference type="SUPFAM" id="SSF55785">
    <property type="entry name" value="PYP-like sensor domain (PAS domain)"/>
    <property type="match status" value="1"/>
</dbReference>
<sequence>MLNKEAKLQFRIISKALDMTSVGVVITDGDLPKNPIIYVNSGFERITGYTSEEVMGKNCGMLQGRKTDKAALAKISQAVKNRTNVNVFLQNYRKNGEIFFNELTIDPIYDEESGKNYFIGIQRDVTREEKYKMLLEDSIEEIVKMSTPIVPVQEGVAVLPLVGALSTDRFEEMTQNVASYLDDSHIDYLIMDISGLADFNDDVAANLIKFLALTKLTGVSLMLTGVSPKFAMLMVNYDSRLPNIPTFSTVREALKNV</sequence>
<keyword evidence="4" id="KW-0560">Oxidoreductase</keyword>
<feature type="domain" description="PAS" evidence="1">
    <location>
        <begin position="9"/>
        <end position="58"/>
    </location>
</feature>
<reference evidence="4 5" key="1">
    <citation type="submission" date="2014-05" db="EMBL/GenBank/DDBJ databases">
        <title>Novel Listeriaceae from food processing environments.</title>
        <authorList>
            <person name="den Bakker H.C."/>
        </authorList>
    </citation>
    <scope>NUCLEOTIDE SEQUENCE [LARGE SCALE GENOMIC DNA]</scope>
    <source>
        <strain evidence="4 5">FSL A5-0281</strain>
    </source>
</reference>
<dbReference type="PANTHER" id="PTHR33745">
    <property type="entry name" value="RSBT ANTAGONIST PROTEIN RSBS-RELATED"/>
    <property type="match status" value="1"/>
</dbReference>
<proteinExistence type="predicted"/>
<dbReference type="RefSeq" id="WP_036086064.1">
    <property type="nucleotide sequence ID" value="NZ_CBCSHQ010000004.1"/>
</dbReference>
<dbReference type="InterPro" id="IPR035965">
    <property type="entry name" value="PAS-like_dom_sf"/>
</dbReference>
<dbReference type="AlphaFoldDB" id="A0A099W4V7"/>
<dbReference type="PROSITE" id="PS50112">
    <property type="entry name" value="PAS"/>
    <property type="match status" value="1"/>
</dbReference>